<organism evidence="1">
    <name type="scientific">uncultured Caudovirales phage</name>
    <dbReference type="NCBI Taxonomy" id="2100421"/>
    <lineage>
        <taxon>Viruses</taxon>
        <taxon>Duplodnaviria</taxon>
        <taxon>Heunggongvirae</taxon>
        <taxon>Uroviricota</taxon>
        <taxon>Caudoviricetes</taxon>
        <taxon>Peduoviridae</taxon>
        <taxon>Maltschvirus</taxon>
        <taxon>Maltschvirus maltsch</taxon>
    </lineage>
</organism>
<accession>A0A6J5KZI3</accession>
<sequence length="160" mass="17482">MSSPANSEAPFLPTTRVFPEDFKKMIYVLNESYTRIANCVNAREISQYLTDEILTGQVFTDITDFSNFKPVFRTIYYIGAISAGSTSTTAHGLSNITQFTNIYGTAVTSAPDNRPIPYADTSNVNNQISITVDSTNINITNGSTAPNITSAIVVLEYLKS</sequence>
<gene>
    <name evidence="1" type="ORF">UFOVP88_26</name>
</gene>
<evidence type="ECO:0000313" key="1">
    <source>
        <dbReference type="EMBL" id="CAB4126366.1"/>
    </source>
</evidence>
<reference evidence="1" key="1">
    <citation type="submission" date="2020-04" db="EMBL/GenBank/DDBJ databases">
        <authorList>
            <person name="Chiriac C."/>
            <person name="Salcher M."/>
            <person name="Ghai R."/>
            <person name="Kavagutti S V."/>
        </authorList>
    </citation>
    <scope>NUCLEOTIDE SEQUENCE</scope>
</reference>
<protein>
    <submittedName>
        <fullName evidence="1">Uncharacterized protein</fullName>
    </submittedName>
</protein>
<dbReference type="EMBL" id="LR796195">
    <property type="protein sequence ID" value="CAB4126366.1"/>
    <property type="molecule type" value="Genomic_DNA"/>
</dbReference>
<name>A0A6J5KZI3_9CAUD</name>
<proteinExistence type="predicted"/>